<dbReference type="STRING" id="335543.Sfum_0408"/>
<dbReference type="EMBL" id="CP000478">
    <property type="protein sequence ID" value="ABK16108.1"/>
    <property type="molecule type" value="Genomic_DNA"/>
</dbReference>
<keyword evidence="1" id="KW-0732">Signal</keyword>
<feature type="chain" id="PRO_5002627182" description="Beta-propeller repeat protein" evidence="1">
    <location>
        <begin position="32"/>
        <end position="450"/>
    </location>
</feature>
<dbReference type="Proteomes" id="UP000001784">
    <property type="component" value="Chromosome"/>
</dbReference>
<dbReference type="InterPro" id="IPR013431">
    <property type="entry name" value="Delta_60_rpt"/>
</dbReference>
<organism evidence="2 3">
    <name type="scientific">Syntrophobacter fumaroxidans (strain DSM 10017 / MPOB)</name>
    <dbReference type="NCBI Taxonomy" id="335543"/>
    <lineage>
        <taxon>Bacteria</taxon>
        <taxon>Pseudomonadati</taxon>
        <taxon>Thermodesulfobacteriota</taxon>
        <taxon>Syntrophobacteria</taxon>
        <taxon>Syntrophobacterales</taxon>
        <taxon>Syntrophobacteraceae</taxon>
        <taxon>Syntrophobacter</taxon>
    </lineage>
</organism>
<keyword evidence="3" id="KW-1185">Reference proteome</keyword>
<dbReference type="NCBIfam" id="TIGR02608">
    <property type="entry name" value="delta_60_rpt"/>
    <property type="match status" value="2"/>
</dbReference>
<dbReference type="PANTHER" id="PTHR42754">
    <property type="entry name" value="ENDOGLUCANASE"/>
    <property type="match status" value="1"/>
</dbReference>
<evidence type="ECO:0000256" key="1">
    <source>
        <dbReference type="SAM" id="SignalP"/>
    </source>
</evidence>
<dbReference type="InterPro" id="IPR011042">
    <property type="entry name" value="6-blade_b-propeller_TolB-like"/>
</dbReference>
<dbReference type="Gene3D" id="2.120.10.30">
    <property type="entry name" value="TolB, C-terminal domain"/>
    <property type="match status" value="1"/>
</dbReference>
<reference evidence="2 3" key="1">
    <citation type="submission" date="2006-10" db="EMBL/GenBank/DDBJ databases">
        <title>Complete sequence of Syntrophobacter fumaroxidans MPOB.</title>
        <authorList>
            <consortium name="US DOE Joint Genome Institute"/>
            <person name="Copeland A."/>
            <person name="Lucas S."/>
            <person name="Lapidus A."/>
            <person name="Barry K."/>
            <person name="Detter J.C."/>
            <person name="Glavina del Rio T."/>
            <person name="Hammon N."/>
            <person name="Israni S."/>
            <person name="Pitluck S."/>
            <person name="Goltsman E.G."/>
            <person name="Martinez M."/>
            <person name="Schmutz J."/>
            <person name="Larimer F."/>
            <person name="Land M."/>
            <person name="Hauser L."/>
            <person name="Kyrpides N."/>
            <person name="Kim E."/>
            <person name="Boone D.R."/>
            <person name="Brockman F."/>
            <person name="Culley D."/>
            <person name="Ferry J."/>
            <person name="Gunsalus R."/>
            <person name="McInerney M.J."/>
            <person name="Morrison M."/>
            <person name="Plugge C."/>
            <person name="Rohlin L."/>
            <person name="Scholten J."/>
            <person name="Sieber J."/>
            <person name="Stams A.J.M."/>
            <person name="Worm P."/>
            <person name="Henstra A.M."/>
            <person name="Richardson P."/>
        </authorList>
    </citation>
    <scope>NUCLEOTIDE SEQUENCE [LARGE SCALE GENOMIC DNA]</scope>
    <source>
        <strain evidence="3">DSM 10017 / MPOB</strain>
    </source>
</reference>
<dbReference type="AlphaFoldDB" id="A0LFA6"/>
<protein>
    <recommendedName>
        <fullName evidence="4">Beta-propeller repeat protein</fullName>
    </recommendedName>
</protein>
<proteinExistence type="predicted"/>
<evidence type="ECO:0000313" key="3">
    <source>
        <dbReference type="Proteomes" id="UP000001784"/>
    </source>
</evidence>
<dbReference type="SUPFAM" id="SSF101898">
    <property type="entry name" value="NHL repeat"/>
    <property type="match status" value="2"/>
</dbReference>
<dbReference type="eggNOG" id="COG1520">
    <property type="taxonomic scope" value="Bacteria"/>
</dbReference>
<dbReference type="OrthoDB" id="53254at2"/>
<feature type="signal peptide" evidence="1">
    <location>
        <begin position="1"/>
        <end position="31"/>
    </location>
</feature>
<name>A0LFA6_SYNFM</name>
<dbReference type="HOGENOM" id="CLU_035227_1_1_7"/>
<dbReference type="PANTHER" id="PTHR42754:SF1">
    <property type="entry name" value="LIPOPROTEIN"/>
    <property type="match status" value="1"/>
</dbReference>
<gene>
    <name evidence="2" type="ordered locus">Sfum_0408</name>
</gene>
<dbReference type="KEGG" id="sfu:Sfum_0408"/>
<sequence length="450" mass="48750" precursor="true">MRQSERANPYLGTIAAALFVFSVLCCGAARAGGTDEGRAILVDAHGNVYVCAKSWRSSDQQFGIVTMKYSSSGKRLWARRFTDINNNGTWGQGSVALDGNGNFYLTGQTLDRKLLVLKYTPAGSPVVSKYSFGGIPVGSGSNGRAIHVTPDGKGIYVTGEYWNSSNSTWDIVTARLGPDPDMEWTTRRIASKHQFARAMVVGTNGNVTVTGQNFDAEADTYDYLTIKYNALGKIEWAKTYNKGTWDEPFSVAVDPGGNAIVTGSAGSAEATRDFVTVKYSPGGVQSPAWIYDGAAHALDYAETVKTDANGNVYVAGTSSGAYNWDIVLLKYNSSGQKVWTRSYSNLCNDFFDEMALDKNGNIYVAGHSGSGGSGTWDYLTMKYNPNGKRAWTKFFNSSHNSADMALSLTVDGSANVYVTGKSYNGTDYDCLTVKYDTNGNLVWSRRYDSA</sequence>
<evidence type="ECO:0008006" key="4">
    <source>
        <dbReference type="Google" id="ProtNLM"/>
    </source>
</evidence>
<dbReference type="RefSeq" id="WP_011697281.1">
    <property type="nucleotide sequence ID" value="NC_008554.1"/>
</dbReference>
<evidence type="ECO:0000313" key="2">
    <source>
        <dbReference type="EMBL" id="ABK16108.1"/>
    </source>
</evidence>
<accession>A0LFA6</accession>
<dbReference type="InParanoid" id="A0LFA6"/>